<keyword evidence="2" id="KW-1185">Reference proteome</keyword>
<feature type="non-terminal residue" evidence="1">
    <location>
        <position position="49"/>
    </location>
</feature>
<proteinExistence type="predicted"/>
<protein>
    <submittedName>
        <fullName evidence="1">Uncharacterized protein</fullName>
    </submittedName>
</protein>
<name>A0A0M0LS39_9EUKA</name>
<evidence type="ECO:0000313" key="1">
    <source>
        <dbReference type="EMBL" id="KOO53864.1"/>
    </source>
</evidence>
<comment type="caution">
    <text evidence="1">The sequence shown here is derived from an EMBL/GenBank/DDBJ whole genome shotgun (WGS) entry which is preliminary data.</text>
</comment>
<evidence type="ECO:0000313" key="2">
    <source>
        <dbReference type="Proteomes" id="UP000037460"/>
    </source>
</evidence>
<organism evidence="1 2">
    <name type="scientific">Chrysochromulina tobinii</name>
    <dbReference type="NCBI Taxonomy" id="1460289"/>
    <lineage>
        <taxon>Eukaryota</taxon>
        <taxon>Haptista</taxon>
        <taxon>Haptophyta</taxon>
        <taxon>Prymnesiophyceae</taxon>
        <taxon>Prymnesiales</taxon>
        <taxon>Chrysochromulinaceae</taxon>
        <taxon>Chrysochromulina</taxon>
    </lineage>
</organism>
<dbReference type="EMBL" id="JWZX01000024">
    <property type="protein sequence ID" value="KOO53864.1"/>
    <property type="molecule type" value="Genomic_DNA"/>
</dbReference>
<dbReference type="AlphaFoldDB" id="A0A0M0LS39"/>
<sequence>MSVDEARGGLSRCRVDEGLAEALQLGHEVLFATENGSSFVAIPDSVDDE</sequence>
<gene>
    <name evidence="1" type="ORF">Ctob_012796</name>
</gene>
<accession>A0A0M0LS39</accession>
<reference evidence="2" key="1">
    <citation type="journal article" date="2015" name="PLoS Genet.">
        <title>Genome Sequence and Transcriptome Analyses of Chrysochromulina tobin: Metabolic Tools for Enhanced Algal Fitness in the Prominent Order Prymnesiales (Haptophyceae).</title>
        <authorList>
            <person name="Hovde B.T."/>
            <person name="Deodato C.R."/>
            <person name="Hunsperger H.M."/>
            <person name="Ryken S.A."/>
            <person name="Yost W."/>
            <person name="Jha R.K."/>
            <person name="Patterson J."/>
            <person name="Monnat R.J. Jr."/>
            <person name="Barlow S.B."/>
            <person name="Starkenburg S.R."/>
            <person name="Cattolico R.A."/>
        </authorList>
    </citation>
    <scope>NUCLEOTIDE SEQUENCE</scope>
    <source>
        <strain evidence="2">CCMP291</strain>
    </source>
</reference>
<dbReference type="Proteomes" id="UP000037460">
    <property type="component" value="Unassembled WGS sequence"/>
</dbReference>